<keyword evidence="6 10" id="KW-0472">Membrane</keyword>
<dbReference type="EMBL" id="CALNXI010001418">
    <property type="protein sequence ID" value="CAH3168416.1"/>
    <property type="molecule type" value="Genomic_DNA"/>
</dbReference>
<feature type="transmembrane region" description="Helical" evidence="10">
    <location>
        <begin position="630"/>
        <end position="648"/>
    </location>
</feature>
<reference evidence="12 13" key="1">
    <citation type="submission" date="2022-05" db="EMBL/GenBank/DDBJ databases">
        <authorList>
            <consortium name="Genoscope - CEA"/>
            <person name="William W."/>
        </authorList>
    </citation>
    <scope>NUCLEOTIDE SEQUENCE [LARGE SCALE GENOMIC DNA]</scope>
</reference>
<dbReference type="InterPro" id="IPR017978">
    <property type="entry name" value="GPCR_3_C"/>
</dbReference>
<evidence type="ECO:0000313" key="12">
    <source>
        <dbReference type="EMBL" id="CAH3168416.1"/>
    </source>
</evidence>
<feature type="transmembrane region" description="Helical" evidence="10">
    <location>
        <begin position="601"/>
        <end position="618"/>
    </location>
</feature>
<feature type="transmembrane region" description="Helical" evidence="10">
    <location>
        <begin position="564"/>
        <end position="585"/>
    </location>
</feature>
<keyword evidence="13" id="KW-1185">Reference proteome</keyword>
<evidence type="ECO:0000259" key="11">
    <source>
        <dbReference type="PROSITE" id="PS50259"/>
    </source>
</evidence>
<evidence type="ECO:0000256" key="1">
    <source>
        <dbReference type="ARBA" id="ARBA00004651"/>
    </source>
</evidence>
<evidence type="ECO:0000256" key="6">
    <source>
        <dbReference type="ARBA" id="ARBA00023136"/>
    </source>
</evidence>
<feature type="transmembrane region" description="Helical" evidence="10">
    <location>
        <begin position="1592"/>
        <end position="1613"/>
    </location>
</feature>
<dbReference type="CDD" id="cd13953">
    <property type="entry name" value="7tm_classC_mGluR-like"/>
    <property type="match status" value="2"/>
</dbReference>
<keyword evidence="2" id="KW-1003">Cell membrane</keyword>
<feature type="transmembrane region" description="Helical" evidence="10">
    <location>
        <begin position="789"/>
        <end position="817"/>
    </location>
</feature>
<dbReference type="InterPro" id="IPR001828">
    <property type="entry name" value="ANF_lig-bd_rcpt"/>
</dbReference>
<evidence type="ECO:0000256" key="3">
    <source>
        <dbReference type="ARBA" id="ARBA00022692"/>
    </source>
</evidence>
<evidence type="ECO:0000256" key="9">
    <source>
        <dbReference type="ARBA" id="ARBA00023224"/>
    </source>
</evidence>
<accession>A0ABN8QPK7</accession>
<keyword evidence="9" id="KW-0807">Transducer</keyword>
<feature type="transmembrane region" description="Helical" evidence="10">
    <location>
        <begin position="759"/>
        <end position="777"/>
    </location>
</feature>
<feature type="transmembrane region" description="Helical" evidence="10">
    <location>
        <begin position="677"/>
        <end position="697"/>
    </location>
</feature>
<evidence type="ECO:0000256" key="4">
    <source>
        <dbReference type="ARBA" id="ARBA00022989"/>
    </source>
</evidence>
<feature type="transmembrane region" description="Helical" evidence="10">
    <location>
        <begin position="1543"/>
        <end position="1563"/>
    </location>
</feature>
<evidence type="ECO:0000256" key="5">
    <source>
        <dbReference type="ARBA" id="ARBA00023040"/>
    </source>
</evidence>
<comment type="caution">
    <text evidence="12">The sequence shown here is derived from an EMBL/GenBank/DDBJ whole genome shotgun (WGS) entry which is preliminary data.</text>
</comment>
<evidence type="ECO:0000256" key="8">
    <source>
        <dbReference type="ARBA" id="ARBA00023180"/>
    </source>
</evidence>
<sequence length="1697" mass="190975">MHSSPASSIDPKRFYKPGNVTLGVLLPLHVRTAQDKCGEFYAFGLGYTEAITFAIERINKDPELLPNVTLGFDIRDYCDTPVLAMKIANDFVKSNYLNELLEGQGDNFTSKLTINMDYLTAPISAVIGTEDSSSTTLVSSLLQVAAIPTISPFATSEELSSPYFNSFFRTIPPDGQQAKAMADIIEYYQWKYIAAVAIDNSYGRYGIRALEREAYDRKTFCIAFSEYITHSGYRGKLKSIVRKLKDAENIKVVILWSNYEPAKRFLEEATAQGLEGRTFFISEAIALINPDVLEKNAIILKGAIGIRPYLFTDHLFEHYLKGITLNETRESPNPWWKDFWTSHLNCPSMSEGACLNPAKIDARAFAKLHNAFIPYLRDAVYALAHALDSLLKCKKPGGGPLASGYCPEQNANFTAEAMLLKLRKVSFQGITGQVQFTESGDPTFSSYDIVNFQKQTESYENVKVGTWTGGTRINLTINDKRIKWANEESEPPISTCSHRCPPGTKQTITVSCCWECIKCPLGSISKQHSSHNCTKCPQLHKSNAGGTACLPLPVINIKWKDGTAVIFLILTVIGLLATSAAFFVFMKNQSTPLVRVSNRELSLLLLVTIALSFVLTLLHLAQPTKMICCIIYPLRYFINTIFVSILFLKTNRLVRAFQTDIIPNWFKRYILDRKRQFLVVLGLNIVEVILAMLWLTLDPPYEHQEIRVQTHVFYTCMPFRSAVGRILRATMFSYFIFLSLVCAGYAFKARRLPENFNETRYIGFALYVLLISWMSFYPVDTSLEGFYKTIVACATALVTAYGILLCVFAPKIFVILLHPEQNTNEFMKAEIGHNNFQRYLAIAVRNPRDVNSSPSLKLIMSQLERRGKTVVAEATPNKQSASSIDPKRFYQPGNVTLGVLLPLHVSTAQDKCGEFYAFGLGYTEAITFAIERINKDPELLPNVTLGFDIRDYCDTPVLAMKMADDFVKSNYLNELLQEQGVKELRSKLTIKMDYLTQPVSAVIGTGDSGSTTLVSSLLQVAAIPTISPFATSEDEELSSPYFNSFFRTIPPDGQQAKAMVDIIEYYQWKYIAAVAVDHSYGRYGLRALGREAYDRKTFCIAFSEYITRSGYKGKITSIVRKLKDAENIKVVVLWSTYEPAKRFLEEATAQGLEGRTFLISETSTSMNPDVLGKNAVILKGAIGIRPYPFTDRLFEDYLKGITLNKTRESANPWWKEFWTSHLNCPSTSEAFAKLHDAFVPYLTDAVYALAHALDSLPKCKEPGGEPLASGYCPEQNSNIKHEAMLLKLRKVSFQGITGQVQFTESGDPTFSSYDIVNFQKQAEHYENVKVGTWTGGNRINLTINDKQIIWANEESDPPISTCSHRCPPGTKQTITVSCCWECIKCPLGSISNQHSSPNCTKCPQLHKSNGDGTACLPLPVINIKWSDVTAVIFLILTVIGLLVTSVAFFVFIKNQSTPLVRVSNRELSLLLLVAIALCFVLTLLHLAQPTKILCCIVYPLRYFINTTFVSILFLKTNRLVRAFQTDIIPNWFKRYILDRKRQFLVVLGLNIVEVILAVLWLTLDPPYEHQEIRVQTHVFYTCMPFRSAVGRILRATMFSYFIFLFLVCAGYAFKARRLPENFNETRYIGLALYVLLISWMSFYPVDTSLEGFYKTIVACATALVTAYGILLCVFAPKIFVILLHPEQNTNEFMKDEI</sequence>
<evidence type="ECO:0000256" key="7">
    <source>
        <dbReference type="ARBA" id="ARBA00023170"/>
    </source>
</evidence>
<dbReference type="InterPro" id="IPR038550">
    <property type="entry name" value="GPCR_3_9-Cys_sf"/>
</dbReference>
<gene>
    <name evidence="12" type="ORF">PEVE_00006483</name>
</gene>
<dbReference type="Pfam" id="PF00003">
    <property type="entry name" value="7tm_3"/>
    <property type="match status" value="2"/>
</dbReference>
<dbReference type="InterPro" id="IPR028082">
    <property type="entry name" value="Peripla_BP_I"/>
</dbReference>
<dbReference type="Pfam" id="PF07562">
    <property type="entry name" value="NCD3G"/>
    <property type="match status" value="2"/>
</dbReference>
<feature type="transmembrane region" description="Helical" evidence="10">
    <location>
        <begin position="1431"/>
        <end position="1452"/>
    </location>
</feature>
<feature type="transmembrane region" description="Helical" evidence="10">
    <location>
        <begin position="1625"/>
        <end position="1643"/>
    </location>
</feature>
<feature type="transmembrane region" description="Helical" evidence="10">
    <location>
        <begin position="1655"/>
        <end position="1683"/>
    </location>
</feature>
<dbReference type="Pfam" id="PF01094">
    <property type="entry name" value="ANF_receptor"/>
    <property type="match status" value="2"/>
</dbReference>
<dbReference type="PRINTS" id="PR00248">
    <property type="entry name" value="GPCRMGR"/>
</dbReference>
<evidence type="ECO:0000256" key="10">
    <source>
        <dbReference type="SAM" id="Phobius"/>
    </source>
</evidence>
<dbReference type="PANTHER" id="PTHR24060">
    <property type="entry name" value="METABOTROPIC GLUTAMATE RECEPTOR"/>
    <property type="match status" value="1"/>
</dbReference>
<keyword evidence="7" id="KW-0675">Receptor</keyword>
<organism evidence="12 13">
    <name type="scientific">Porites evermanni</name>
    <dbReference type="NCBI Taxonomy" id="104178"/>
    <lineage>
        <taxon>Eukaryota</taxon>
        <taxon>Metazoa</taxon>
        <taxon>Cnidaria</taxon>
        <taxon>Anthozoa</taxon>
        <taxon>Hexacorallia</taxon>
        <taxon>Scleractinia</taxon>
        <taxon>Fungiina</taxon>
        <taxon>Poritidae</taxon>
        <taxon>Porites</taxon>
    </lineage>
</organism>
<dbReference type="Gene3D" id="2.10.50.30">
    <property type="entry name" value="GPCR, family 3, nine cysteines domain"/>
    <property type="match status" value="2"/>
</dbReference>
<dbReference type="InterPro" id="IPR011500">
    <property type="entry name" value="GPCR_3_9-Cys_dom"/>
</dbReference>
<dbReference type="Gene3D" id="3.40.50.2300">
    <property type="match status" value="4"/>
</dbReference>
<protein>
    <recommendedName>
        <fullName evidence="11">G-protein coupled receptors family 3 profile domain-containing protein</fullName>
    </recommendedName>
</protein>
<feature type="transmembrane region" description="Helical" evidence="10">
    <location>
        <begin position="1467"/>
        <end position="1487"/>
    </location>
</feature>
<dbReference type="InterPro" id="IPR000337">
    <property type="entry name" value="GPCR_3"/>
</dbReference>
<feature type="domain" description="G-protein coupled receptors family 3 profile" evidence="11">
    <location>
        <begin position="1429"/>
        <end position="1697"/>
    </location>
</feature>
<dbReference type="PROSITE" id="PS50259">
    <property type="entry name" value="G_PROTEIN_RECEP_F3_4"/>
    <property type="match status" value="2"/>
</dbReference>
<feature type="transmembrane region" description="Helical" evidence="10">
    <location>
        <begin position="726"/>
        <end position="747"/>
    </location>
</feature>
<keyword evidence="5" id="KW-0297">G-protein coupled receptor</keyword>
<evidence type="ECO:0000313" key="13">
    <source>
        <dbReference type="Proteomes" id="UP001159427"/>
    </source>
</evidence>
<keyword evidence="4 10" id="KW-1133">Transmembrane helix</keyword>
<dbReference type="Proteomes" id="UP001159427">
    <property type="component" value="Unassembled WGS sequence"/>
</dbReference>
<dbReference type="SUPFAM" id="SSF53822">
    <property type="entry name" value="Periplasmic binding protein-like I"/>
    <property type="match status" value="2"/>
</dbReference>
<keyword evidence="3 10" id="KW-0812">Transmembrane</keyword>
<evidence type="ECO:0000256" key="2">
    <source>
        <dbReference type="ARBA" id="ARBA00022475"/>
    </source>
</evidence>
<dbReference type="InterPro" id="IPR050726">
    <property type="entry name" value="mGluR"/>
</dbReference>
<feature type="domain" description="G-protein coupled receptors family 3 profile" evidence="11">
    <location>
        <begin position="563"/>
        <end position="823"/>
    </location>
</feature>
<feature type="non-terminal residue" evidence="12">
    <location>
        <position position="1697"/>
    </location>
</feature>
<proteinExistence type="predicted"/>
<keyword evidence="8" id="KW-0325">Glycoprotein</keyword>
<name>A0ABN8QPK7_9CNID</name>
<comment type="subcellular location">
    <subcellularLocation>
        <location evidence="1">Cell membrane</location>
        <topology evidence="1">Multi-pass membrane protein</topology>
    </subcellularLocation>
</comment>